<dbReference type="EMBL" id="MNCJ02000318">
    <property type="protein sequence ID" value="KAF5816023.1"/>
    <property type="molecule type" value="Genomic_DNA"/>
</dbReference>
<evidence type="ECO:0000256" key="1">
    <source>
        <dbReference type="SAM" id="SignalP"/>
    </source>
</evidence>
<protein>
    <recommendedName>
        <fullName evidence="4">Secreted protein</fullName>
    </recommendedName>
</protein>
<gene>
    <name evidence="2" type="ORF">HanXRQr2_Chr03g0129731</name>
</gene>
<name>A0A9K3NYE6_HELAN</name>
<feature type="signal peptide" evidence="1">
    <location>
        <begin position="1"/>
        <end position="19"/>
    </location>
</feature>
<accession>A0A9K3NYE6</accession>
<dbReference type="Gramene" id="mRNA:HanXRQr2_Chr03g0129731">
    <property type="protein sequence ID" value="CDS:HanXRQr2_Chr03g0129731.1"/>
    <property type="gene ID" value="HanXRQr2_Chr03g0129731"/>
</dbReference>
<reference evidence="2" key="2">
    <citation type="submission" date="2020-06" db="EMBL/GenBank/DDBJ databases">
        <title>Helianthus annuus Genome sequencing and assembly Release 2.</title>
        <authorList>
            <person name="Gouzy J."/>
            <person name="Langlade N."/>
            <person name="Munos S."/>
        </authorList>
    </citation>
    <scope>NUCLEOTIDE SEQUENCE</scope>
    <source>
        <tissue evidence="2">Leaves</tissue>
    </source>
</reference>
<organism evidence="2 3">
    <name type="scientific">Helianthus annuus</name>
    <name type="common">Common sunflower</name>
    <dbReference type="NCBI Taxonomy" id="4232"/>
    <lineage>
        <taxon>Eukaryota</taxon>
        <taxon>Viridiplantae</taxon>
        <taxon>Streptophyta</taxon>
        <taxon>Embryophyta</taxon>
        <taxon>Tracheophyta</taxon>
        <taxon>Spermatophyta</taxon>
        <taxon>Magnoliopsida</taxon>
        <taxon>eudicotyledons</taxon>
        <taxon>Gunneridae</taxon>
        <taxon>Pentapetalae</taxon>
        <taxon>asterids</taxon>
        <taxon>campanulids</taxon>
        <taxon>Asterales</taxon>
        <taxon>Asteraceae</taxon>
        <taxon>Asteroideae</taxon>
        <taxon>Heliantheae alliance</taxon>
        <taxon>Heliantheae</taxon>
        <taxon>Helianthus</taxon>
    </lineage>
</organism>
<evidence type="ECO:0000313" key="2">
    <source>
        <dbReference type="EMBL" id="KAF5816023.1"/>
    </source>
</evidence>
<evidence type="ECO:0000313" key="3">
    <source>
        <dbReference type="Proteomes" id="UP000215914"/>
    </source>
</evidence>
<proteinExistence type="predicted"/>
<comment type="caution">
    <text evidence="2">The sequence shown here is derived from an EMBL/GenBank/DDBJ whole genome shotgun (WGS) entry which is preliminary data.</text>
</comment>
<feature type="chain" id="PRO_5039953905" description="Secreted protein" evidence="1">
    <location>
        <begin position="20"/>
        <end position="75"/>
    </location>
</feature>
<dbReference type="Proteomes" id="UP000215914">
    <property type="component" value="Unassembled WGS sequence"/>
</dbReference>
<dbReference type="AlphaFoldDB" id="A0A9K3NYE6"/>
<reference evidence="2" key="1">
    <citation type="journal article" date="2017" name="Nature">
        <title>The sunflower genome provides insights into oil metabolism, flowering and Asterid evolution.</title>
        <authorList>
            <person name="Badouin H."/>
            <person name="Gouzy J."/>
            <person name="Grassa C.J."/>
            <person name="Murat F."/>
            <person name="Staton S.E."/>
            <person name="Cottret L."/>
            <person name="Lelandais-Briere C."/>
            <person name="Owens G.L."/>
            <person name="Carrere S."/>
            <person name="Mayjonade B."/>
            <person name="Legrand L."/>
            <person name="Gill N."/>
            <person name="Kane N.C."/>
            <person name="Bowers J.E."/>
            <person name="Hubner S."/>
            <person name="Bellec A."/>
            <person name="Berard A."/>
            <person name="Berges H."/>
            <person name="Blanchet N."/>
            <person name="Boniface M.C."/>
            <person name="Brunel D."/>
            <person name="Catrice O."/>
            <person name="Chaidir N."/>
            <person name="Claudel C."/>
            <person name="Donnadieu C."/>
            <person name="Faraut T."/>
            <person name="Fievet G."/>
            <person name="Helmstetter N."/>
            <person name="King M."/>
            <person name="Knapp S.J."/>
            <person name="Lai Z."/>
            <person name="Le Paslier M.C."/>
            <person name="Lippi Y."/>
            <person name="Lorenzon L."/>
            <person name="Mandel J.R."/>
            <person name="Marage G."/>
            <person name="Marchand G."/>
            <person name="Marquand E."/>
            <person name="Bret-Mestries E."/>
            <person name="Morien E."/>
            <person name="Nambeesan S."/>
            <person name="Nguyen T."/>
            <person name="Pegot-Espagnet P."/>
            <person name="Pouilly N."/>
            <person name="Raftis F."/>
            <person name="Sallet E."/>
            <person name="Schiex T."/>
            <person name="Thomas J."/>
            <person name="Vandecasteele C."/>
            <person name="Vares D."/>
            <person name="Vear F."/>
            <person name="Vautrin S."/>
            <person name="Crespi M."/>
            <person name="Mangin B."/>
            <person name="Burke J.M."/>
            <person name="Salse J."/>
            <person name="Munos S."/>
            <person name="Vincourt P."/>
            <person name="Rieseberg L.H."/>
            <person name="Langlade N.B."/>
        </authorList>
    </citation>
    <scope>NUCLEOTIDE SEQUENCE</scope>
    <source>
        <tissue evidence="2">Leaves</tissue>
    </source>
</reference>
<keyword evidence="3" id="KW-1185">Reference proteome</keyword>
<keyword evidence="1" id="KW-0732">Signal</keyword>
<sequence length="75" mass="8591">MCHLLLISIVSLYEHLCVTRFVSQVSRGSTWLTDSPRPWVELGIAIIVSQFRRFAFRGLNLYVSMVTNVVMLCCL</sequence>
<evidence type="ECO:0008006" key="4">
    <source>
        <dbReference type="Google" id="ProtNLM"/>
    </source>
</evidence>